<dbReference type="SUPFAM" id="SSF52317">
    <property type="entry name" value="Class I glutamine amidotransferase-like"/>
    <property type="match status" value="1"/>
</dbReference>
<dbReference type="InterPro" id="IPR052158">
    <property type="entry name" value="INH-QAR"/>
</dbReference>
<sequence>MYSCYFCQITLRTDTSGMRPRQIGILAVEGVQLLDVSGPADVFAEANVQSGSIEYEIRVLGVSPGTLRASSGLRLTIDGVLGDGNLDTLLVAGAPHLHRRARDVELLGKLREAALAARRYGSICTGAFLLAEAGLLDGRRATTHWALADIFARSFPEVLLEVDAIHLRDGKVRTGAGVTAGLDLALQLVEEDLGAELARRVASQLVMYFRRPGGQLQYSRARQGSLAGRSALQDVQRWVEANPADDHSVKSLAQRTGISARHFARLFKEEIGLTPSAWVEGVRVEAARQFLEAGHPPKVAGAKSGFGDVETFRRAFQRRLGVSPATYRGQHYLAGSGY</sequence>
<keyword evidence="2" id="KW-0804">Transcription</keyword>
<name>A0A7W6JYE0_9SPHN</name>
<dbReference type="CDD" id="cd03137">
    <property type="entry name" value="GATase1_AraC_1"/>
    <property type="match status" value="1"/>
</dbReference>
<evidence type="ECO:0000256" key="2">
    <source>
        <dbReference type="ARBA" id="ARBA00023163"/>
    </source>
</evidence>
<evidence type="ECO:0000256" key="1">
    <source>
        <dbReference type="ARBA" id="ARBA00023015"/>
    </source>
</evidence>
<keyword evidence="1" id="KW-0805">Transcription regulation</keyword>
<dbReference type="PANTHER" id="PTHR43130:SF3">
    <property type="entry name" value="HTH-TYPE TRANSCRIPTIONAL REGULATOR RV1931C"/>
    <property type="match status" value="1"/>
</dbReference>
<protein>
    <submittedName>
        <fullName evidence="4">Transcriptional regulator GlxA family with amidase domain</fullName>
    </submittedName>
</protein>
<dbReference type="GO" id="GO:0003700">
    <property type="term" value="F:DNA-binding transcription factor activity"/>
    <property type="evidence" value="ECO:0007669"/>
    <property type="project" value="InterPro"/>
</dbReference>
<dbReference type="Pfam" id="PF01965">
    <property type="entry name" value="DJ-1_PfpI"/>
    <property type="match status" value="1"/>
</dbReference>
<reference evidence="4 5" key="1">
    <citation type="submission" date="2020-08" db="EMBL/GenBank/DDBJ databases">
        <title>Genomic Encyclopedia of Type Strains, Phase IV (KMG-IV): sequencing the most valuable type-strain genomes for metagenomic binning, comparative biology and taxonomic classification.</title>
        <authorList>
            <person name="Goeker M."/>
        </authorList>
    </citation>
    <scope>NUCLEOTIDE SEQUENCE [LARGE SCALE GENOMIC DNA]</scope>
    <source>
        <strain evidence="4 5">DSM 101806</strain>
    </source>
</reference>
<dbReference type="InterPro" id="IPR002818">
    <property type="entry name" value="DJ-1/PfpI"/>
</dbReference>
<dbReference type="AlphaFoldDB" id="A0A7W6JYE0"/>
<keyword evidence="5" id="KW-1185">Reference proteome</keyword>
<dbReference type="Gene3D" id="3.40.50.880">
    <property type="match status" value="1"/>
</dbReference>
<gene>
    <name evidence="4" type="ORF">GGR46_004405</name>
</gene>
<dbReference type="Proteomes" id="UP000557392">
    <property type="component" value="Unassembled WGS sequence"/>
</dbReference>
<dbReference type="RefSeq" id="WP_246426302.1">
    <property type="nucleotide sequence ID" value="NZ_JACIEH010000004.1"/>
</dbReference>
<dbReference type="Pfam" id="PF12833">
    <property type="entry name" value="HTH_18"/>
    <property type="match status" value="1"/>
</dbReference>
<dbReference type="PROSITE" id="PS01124">
    <property type="entry name" value="HTH_ARAC_FAMILY_2"/>
    <property type="match status" value="1"/>
</dbReference>
<organism evidence="4 5">
    <name type="scientific">Sphingomonas kyeonggiensis</name>
    <dbReference type="NCBI Taxonomy" id="1268553"/>
    <lineage>
        <taxon>Bacteria</taxon>
        <taxon>Pseudomonadati</taxon>
        <taxon>Pseudomonadota</taxon>
        <taxon>Alphaproteobacteria</taxon>
        <taxon>Sphingomonadales</taxon>
        <taxon>Sphingomonadaceae</taxon>
        <taxon>Sphingomonas</taxon>
    </lineage>
</organism>
<comment type="caution">
    <text evidence="4">The sequence shown here is derived from an EMBL/GenBank/DDBJ whole genome shotgun (WGS) entry which is preliminary data.</text>
</comment>
<dbReference type="SMART" id="SM00342">
    <property type="entry name" value="HTH_ARAC"/>
    <property type="match status" value="1"/>
</dbReference>
<dbReference type="EMBL" id="JACIEH010000004">
    <property type="protein sequence ID" value="MBB4100816.1"/>
    <property type="molecule type" value="Genomic_DNA"/>
</dbReference>
<feature type="domain" description="HTH araC/xylS-type" evidence="3">
    <location>
        <begin position="233"/>
        <end position="330"/>
    </location>
</feature>
<dbReference type="SUPFAM" id="SSF46689">
    <property type="entry name" value="Homeodomain-like"/>
    <property type="match status" value="2"/>
</dbReference>
<dbReference type="Gene3D" id="1.10.10.60">
    <property type="entry name" value="Homeodomain-like"/>
    <property type="match status" value="1"/>
</dbReference>
<evidence type="ECO:0000313" key="5">
    <source>
        <dbReference type="Proteomes" id="UP000557392"/>
    </source>
</evidence>
<accession>A0A7W6JYE0</accession>
<dbReference type="GO" id="GO:0043565">
    <property type="term" value="F:sequence-specific DNA binding"/>
    <property type="evidence" value="ECO:0007669"/>
    <property type="project" value="InterPro"/>
</dbReference>
<evidence type="ECO:0000313" key="4">
    <source>
        <dbReference type="EMBL" id="MBB4100816.1"/>
    </source>
</evidence>
<dbReference type="PANTHER" id="PTHR43130">
    <property type="entry name" value="ARAC-FAMILY TRANSCRIPTIONAL REGULATOR"/>
    <property type="match status" value="1"/>
</dbReference>
<proteinExistence type="predicted"/>
<dbReference type="InterPro" id="IPR009057">
    <property type="entry name" value="Homeodomain-like_sf"/>
</dbReference>
<dbReference type="InterPro" id="IPR029062">
    <property type="entry name" value="Class_I_gatase-like"/>
</dbReference>
<evidence type="ECO:0000259" key="3">
    <source>
        <dbReference type="PROSITE" id="PS01124"/>
    </source>
</evidence>
<dbReference type="InterPro" id="IPR018060">
    <property type="entry name" value="HTH_AraC"/>
</dbReference>